<name>A0A834T2Y8_9FABA</name>
<organism evidence="2 3">
    <name type="scientific">Senna tora</name>
    <dbReference type="NCBI Taxonomy" id="362788"/>
    <lineage>
        <taxon>Eukaryota</taxon>
        <taxon>Viridiplantae</taxon>
        <taxon>Streptophyta</taxon>
        <taxon>Embryophyta</taxon>
        <taxon>Tracheophyta</taxon>
        <taxon>Spermatophyta</taxon>
        <taxon>Magnoliopsida</taxon>
        <taxon>eudicotyledons</taxon>
        <taxon>Gunneridae</taxon>
        <taxon>Pentapetalae</taxon>
        <taxon>rosids</taxon>
        <taxon>fabids</taxon>
        <taxon>Fabales</taxon>
        <taxon>Fabaceae</taxon>
        <taxon>Caesalpinioideae</taxon>
        <taxon>Cassia clade</taxon>
        <taxon>Senna</taxon>
    </lineage>
</organism>
<dbReference type="GO" id="GO:0004523">
    <property type="term" value="F:RNA-DNA hybrid ribonuclease activity"/>
    <property type="evidence" value="ECO:0007669"/>
    <property type="project" value="InterPro"/>
</dbReference>
<dbReference type="InterPro" id="IPR052929">
    <property type="entry name" value="RNase_H-like_EbsB-rel"/>
</dbReference>
<protein>
    <submittedName>
        <fullName evidence="2">Reverse transcriptase</fullName>
    </submittedName>
</protein>
<keyword evidence="2" id="KW-0808">Transferase</keyword>
<keyword evidence="3" id="KW-1185">Reference proteome</keyword>
<dbReference type="Pfam" id="PF13456">
    <property type="entry name" value="RVT_3"/>
    <property type="match status" value="1"/>
</dbReference>
<evidence type="ECO:0000259" key="1">
    <source>
        <dbReference type="Pfam" id="PF13456"/>
    </source>
</evidence>
<dbReference type="PANTHER" id="PTHR47074">
    <property type="entry name" value="BNAC02G40300D PROTEIN"/>
    <property type="match status" value="1"/>
</dbReference>
<feature type="domain" description="RNase H type-1" evidence="1">
    <location>
        <begin position="2"/>
        <end position="70"/>
    </location>
</feature>
<keyword evidence="2" id="KW-0695">RNA-directed DNA polymerase</keyword>
<gene>
    <name evidence="2" type="ORF">G2W53_028091</name>
</gene>
<dbReference type="OrthoDB" id="1906820at2759"/>
<evidence type="ECO:0000313" key="3">
    <source>
        <dbReference type="Proteomes" id="UP000634136"/>
    </source>
</evidence>
<dbReference type="Gene3D" id="3.30.420.10">
    <property type="entry name" value="Ribonuclease H-like superfamily/Ribonuclease H"/>
    <property type="match status" value="1"/>
</dbReference>
<reference evidence="2" key="1">
    <citation type="submission" date="2020-09" db="EMBL/GenBank/DDBJ databases">
        <title>Genome-Enabled Discovery of Anthraquinone Biosynthesis in Senna tora.</title>
        <authorList>
            <person name="Kang S.-H."/>
            <person name="Pandey R.P."/>
            <person name="Lee C.-M."/>
            <person name="Sim J.-S."/>
            <person name="Jeong J.-T."/>
            <person name="Choi B.-S."/>
            <person name="Jung M."/>
            <person name="Ginzburg D."/>
            <person name="Zhao K."/>
            <person name="Won S.Y."/>
            <person name="Oh T.-J."/>
            <person name="Yu Y."/>
            <person name="Kim N.-H."/>
            <person name="Lee O.R."/>
            <person name="Lee T.-H."/>
            <person name="Bashyal P."/>
            <person name="Kim T.-S."/>
            <person name="Lee W.-H."/>
            <person name="Kawkins C."/>
            <person name="Kim C.-K."/>
            <person name="Kim J.S."/>
            <person name="Ahn B.O."/>
            <person name="Rhee S.Y."/>
            <person name="Sohng J.K."/>
        </authorList>
    </citation>
    <scope>NUCLEOTIDE SEQUENCE</scope>
    <source>
        <tissue evidence="2">Leaf</tissue>
    </source>
</reference>
<proteinExistence type="predicted"/>
<dbReference type="EMBL" id="JAAIUW010000009">
    <property type="protein sequence ID" value="KAF7814122.1"/>
    <property type="molecule type" value="Genomic_DNA"/>
</dbReference>
<comment type="caution">
    <text evidence="2">The sequence shown here is derived from an EMBL/GenBank/DDBJ whole genome shotgun (WGS) entry which is preliminary data.</text>
</comment>
<dbReference type="PANTHER" id="PTHR47074:SF11">
    <property type="entry name" value="REVERSE TRANSCRIPTASE-LIKE PROTEIN"/>
    <property type="match status" value="1"/>
</dbReference>
<keyword evidence="2" id="KW-0548">Nucleotidyltransferase</keyword>
<dbReference type="CDD" id="cd06222">
    <property type="entry name" value="RNase_H_like"/>
    <property type="match status" value="1"/>
</dbReference>
<dbReference type="Proteomes" id="UP000634136">
    <property type="component" value="Unassembled WGS sequence"/>
</dbReference>
<evidence type="ECO:0000313" key="2">
    <source>
        <dbReference type="EMBL" id="KAF7814122.1"/>
    </source>
</evidence>
<dbReference type="InterPro" id="IPR036397">
    <property type="entry name" value="RNaseH_sf"/>
</dbReference>
<dbReference type="GO" id="GO:0003676">
    <property type="term" value="F:nucleic acid binding"/>
    <property type="evidence" value="ECO:0007669"/>
    <property type="project" value="InterPro"/>
</dbReference>
<accession>A0A834T2Y8</accession>
<dbReference type="GO" id="GO:0003964">
    <property type="term" value="F:RNA-directed DNA polymerase activity"/>
    <property type="evidence" value="ECO:0007669"/>
    <property type="project" value="UniProtKB-KW"/>
</dbReference>
<sequence length="358" mass="40649">MLAREKGFSRVVFESDCLELVQALVADSPIMDWRAFSVVEDIRRLSKEFSAFSFSWIPRSANQAADWVAVSAAKKMCPSDWVLVPPSSLALLLSRDRAFCRSGVAKSIVDFDDEFIIKLMQSCIIDSRDANRFKPKLPLPPLEIGIELVRGAEESEGSGGTNAVADMCAEGAGWVGSKPWGNFWPKVEILLLFLQLESSIEMVKMMMVILGNIIGIQLGLEIQYVSYLEKRVPQSHLYSLVPQVPQCPCWVMVHTRGFWAHIHLLPHLFVCSLLQLPWQVVASSVKLKILVSLKPFVADLTDEPVCRQERLGRQGYDFSIWAEFELLVKQSIAEEDNWCQFRFCCLRKHWLHLMQKSN</sequence>
<dbReference type="AlphaFoldDB" id="A0A834T2Y8"/>
<dbReference type="InterPro" id="IPR002156">
    <property type="entry name" value="RNaseH_domain"/>
</dbReference>
<dbReference type="InterPro" id="IPR044730">
    <property type="entry name" value="RNase_H-like_dom_plant"/>
</dbReference>